<reference evidence="11" key="1">
    <citation type="submission" date="2017-06" db="EMBL/GenBank/DDBJ databases">
        <authorList>
            <person name="Varghese N."/>
            <person name="Submissions S."/>
        </authorList>
    </citation>
    <scope>NUCLEOTIDE SEQUENCE [LARGE SCALE GENOMIC DNA]</scope>
    <source>
        <strain evidence="11">DSM 44485</strain>
    </source>
</reference>
<evidence type="ECO:0000256" key="5">
    <source>
        <dbReference type="ARBA" id="ARBA00023136"/>
    </source>
</evidence>
<dbReference type="InterPro" id="IPR050250">
    <property type="entry name" value="Macrolide_Exporter_MacB"/>
</dbReference>
<dbReference type="PANTHER" id="PTHR30572">
    <property type="entry name" value="MEMBRANE COMPONENT OF TRANSPORTER-RELATED"/>
    <property type="match status" value="1"/>
</dbReference>
<feature type="transmembrane region" description="Helical" evidence="7">
    <location>
        <begin position="727"/>
        <end position="749"/>
    </location>
</feature>
<feature type="domain" description="MacB-like periplasmic core" evidence="9">
    <location>
        <begin position="409"/>
        <end position="611"/>
    </location>
</feature>
<dbReference type="GO" id="GO:0005886">
    <property type="term" value="C:plasma membrane"/>
    <property type="evidence" value="ECO:0007669"/>
    <property type="project" value="UniProtKB-SubCell"/>
</dbReference>
<comment type="subcellular location">
    <subcellularLocation>
        <location evidence="1">Cell membrane</location>
        <topology evidence="1">Multi-pass membrane protein</topology>
    </subcellularLocation>
</comment>
<evidence type="ECO:0000313" key="11">
    <source>
        <dbReference type="Proteomes" id="UP000198420"/>
    </source>
</evidence>
<evidence type="ECO:0000256" key="4">
    <source>
        <dbReference type="ARBA" id="ARBA00022989"/>
    </source>
</evidence>
<keyword evidence="2" id="KW-1003">Cell membrane</keyword>
<dbReference type="Pfam" id="PF02687">
    <property type="entry name" value="FtsX"/>
    <property type="match status" value="2"/>
</dbReference>
<feature type="transmembrane region" description="Helical" evidence="7">
    <location>
        <begin position="21"/>
        <end position="43"/>
    </location>
</feature>
<feature type="domain" description="ABC3 transporter permease C-terminal" evidence="8">
    <location>
        <begin position="639"/>
        <end position="757"/>
    </location>
</feature>
<dbReference type="EMBL" id="FZNP01000008">
    <property type="protein sequence ID" value="SNR93519.1"/>
    <property type="molecule type" value="Genomic_DNA"/>
</dbReference>
<dbReference type="GO" id="GO:0022857">
    <property type="term" value="F:transmembrane transporter activity"/>
    <property type="evidence" value="ECO:0007669"/>
    <property type="project" value="TreeGrafter"/>
</dbReference>
<evidence type="ECO:0000256" key="1">
    <source>
        <dbReference type="ARBA" id="ARBA00004651"/>
    </source>
</evidence>
<dbReference type="AlphaFoldDB" id="A0A239AD72"/>
<gene>
    <name evidence="10" type="ORF">SAMN06265355_108367</name>
</gene>
<keyword evidence="4 7" id="KW-1133">Transmembrane helix</keyword>
<evidence type="ECO:0000256" key="7">
    <source>
        <dbReference type="SAM" id="Phobius"/>
    </source>
</evidence>
<feature type="transmembrane region" description="Helical" evidence="7">
    <location>
        <begin position="239"/>
        <end position="267"/>
    </location>
</feature>
<comment type="similarity">
    <text evidence="6">Belongs to the ABC-4 integral membrane protein family.</text>
</comment>
<evidence type="ECO:0000313" key="10">
    <source>
        <dbReference type="EMBL" id="SNR93519.1"/>
    </source>
</evidence>
<proteinExistence type="inferred from homology"/>
<organism evidence="10 11">
    <name type="scientific">Actinomadura mexicana</name>
    <dbReference type="NCBI Taxonomy" id="134959"/>
    <lineage>
        <taxon>Bacteria</taxon>
        <taxon>Bacillati</taxon>
        <taxon>Actinomycetota</taxon>
        <taxon>Actinomycetes</taxon>
        <taxon>Streptosporangiales</taxon>
        <taxon>Thermomonosporaceae</taxon>
        <taxon>Actinomadura</taxon>
    </lineage>
</organism>
<feature type="transmembrane region" description="Helical" evidence="7">
    <location>
        <begin position="677"/>
        <end position="707"/>
    </location>
</feature>
<evidence type="ECO:0000256" key="6">
    <source>
        <dbReference type="ARBA" id="ARBA00038076"/>
    </source>
</evidence>
<evidence type="ECO:0000259" key="8">
    <source>
        <dbReference type="Pfam" id="PF02687"/>
    </source>
</evidence>
<sequence>MRAVWQAARFAVRRRKLQTTIITLVLLVSTGTVVLALGLLATVDGPYDKAFARQHGAHLTVSYDPAKATAAQVAASASRPGVTAAGGPYRSQVVDIPEETDRARPGLLPPGPFTVTERTVRGDDPVDRLALRSGRWATAPGEIVLGTDYARFPFDPIGRKVTFGDGRTFTIVGIGRSITRSSQAWVAPGQLTAPDGLQMLYRLADPAAPAGTITAGLPATASQSYLVSRQQATEAGTTVIPFLVAFGIAGLLVAVLVIANVVSGAVVSGFRHIGVLKSLGFTPAQVTGVYLVMIAIPGVLGSLIGIAAGNVLAGTVTTTLGDSFDLPTASGVSPWVDVLAFTGVLAVAVVTALVPAVRAGRIPTAVAVSAGAATRRGRALRVQRALARTRLPRPVSLGLGLPFTRPGRTALTVTAVAFGVAAVTFAAGLNRSLSAYLADAELTETVHVLVPTDGGRPVSLAGRPGTAKVAVTRFEQVHVPGFDRPVQVKAYQGNVEDRHGYRMVHGRWLGGPGEAVVGDPFLKTGGKKIGDTVVVTVDGRKAALRIVGTALVDGGDTVLADWASLTSLVDRGKPAASPESSGPHSGMVTSLLEVTLTPGTSPEHYAAALRADGIPAEPAAEGIESGQVILLGLLTLLTLGLTTVAGLGVFNTVILNTRDRARDFGVLKSLGATPRQVLTVVLASMAVLGLVGGLVGVPLGVAAHHVVLPAMADTGGLVLPYGLMETFPWPLMLLSVFAGIAIALLGALIPAGRASRIKTAAALRSE</sequence>
<accession>A0A239AD72</accession>
<dbReference type="InterPro" id="IPR025857">
    <property type="entry name" value="MacB_PCD"/>
</dbReference>
<dbReference type="OrthoDB" id="3207485at2"/>
<feature type="transmembrane region" description="Helical" evidence="7">
    <location>
        <begin position="332"/>
        <end position="354"/>
    </location>
</feature>
<keyword evidence="5 7" id="KW-0472">Membrane</keyword>
<feature type="transmembrane region" description="Helical" evidence="7">
    <location>
        <begin position="288"/>
        <end position="312"/>
    </location>
</feature>
<dbReference type="Proteomes" id="UP000198420">
    <property type="component" value="Unassembled WGS sequence"/>
</dbReference>
<dbReference type="Pfam" id="PF12704">
    <property type="entry name" value="MacB_PCD"/>
    <property type="match status" value="2"/>
</dbReference>
<feature type="domain" description="MacB-like periplasmic core" evidence="9">
    <location>
        <begin position="21"/>
        <end position="208"/>
    </location>
</feature>
<dbReference type="PANTHER" id="PTHR30572:SF4">
    <property type="entry name" value="ABC TRANSPORTER PERMEASE YTRF"/>
    <property type="match status" value="1"/>
</dbReference>
<protein>
    <submittedName>
        <fullName evidence="10">Putative ABC transport system permease protein</fullName>
    </submittedName>
</protein>
<keyword evidence="3 7" id="KW-0812">Transmembrane</keyword>
<feature type="transmembrane region" description="Helical" evidence="7">
    <location>
        <begin position="628"/>
        <end position="656"/>
    </location>
</feature>
<evidence type="ECO:0000256" key="2">
    <source>
        <dbReference type="ARBA" id="ARBA00022475"/>
    </source>
</evidence>
<feature type="domain" description="ABC3 transporter permease C-terminal" evidence="8">
    <location>
        <begin position="245"/>
        <end position="363"/>
    </location>
</feature>
<dbReference type="RefSeq" id="WP_089313767.1">
    <property type="nucleotide sequence ID" value="NZ_FZNP01000008.1"/>
</dbReference>
<keyword evidence="11" id="KW-1185">Reference proteome</keyword>
<evidence type="ECO:0000259" key="9">
    <source>
        <dbReference type="Pfam" id="PF12704"/>
    </source>
</evidence>
<evidence type="ECO:0000256" key="3">
    <source>
        <dbReference type="ARBA" id="ARBA00022692"/>
    </source>
</evidence>
<name>A0A239AD72_9ACTN</name>
<dbReference type="InterPro" id="IPR003838">
    <property type="entry name" value="ABC3_permease_C"/>
</dbReference>
<feature type="transmembrane region" description="Helical" evidence="7">
    <location>
        <begin position="410"/>
        <end position="429"/>
    </location>
</feature>